<feature type="domain" description="Phosphofructokinase" evidence="9">
    <location>
        <begin position="8"/>
        <end position="325"/>
    </location>
</feature>
<dbReference type="NCBIfam" id="NF010675">
    <property type="entry name" value="PRK14072.1"/>
    <property type="match status" value="1"/>
</dbReference>
<feature type="active site" description="Proton acceptor" evidence="8">
    <location>
        <position position="141"/>
    </location>
</feature>
<feature type="binding site" evidence="8">
    <location>
        <position position="111"/>
    </location>
    <ligand>
        <name>Mg(2+)</name>
        <dbReference type="ChEBI" id="CHEBI:18420"/>
        <note>catalytic</note>
    </ligand>
</feature>
<feature type="binding site" evidence="8">
    <location>
        <position position="16"/>
    </location>
    <ligand>
        <name>diphosphate</name>
        <dbReference type="ChEBI" id="CHEBI:33019"/>
    </ligand>
</feature>
<comment type="activity regulation">
    <text evidence="8">Non-allosteric.</text>
</comment>
<dbReference type="Pfam" id="PF00365">
    <property type="entry name" value="PFK"/>
    <property type="match status" value="1"/>
</dbReference>
<feature type="binding site" evidence="8">
    <location>
        <begin position="139"/>
        <end position="141"/>
    </location>
    <ligand>
        <name>substrate</name>
    </ligand>
</feature>
<keyword evidence="11" id="KW-1185">Reference proteome</keyword>
<dbReference type="PANTHER" id="PTHR45770">
    <property type="entry name" value="ATP-DEPENDENT 6-PHOSPHOFRUCTOKINASE 1"/>
    <property type="match status" value="1"/>
</dbReference>
<comment type="similarity">
    <text evidence="8">Belongs to the phosphofructokinase type A (PFKA) family. PPi-dependent PFK group II subfamily. Clade 'B2' sub-subfamily.</text>
</comment>
<dbReference type="GO" id="GO:0046872">
    <property type="term" value="F:metal ion binding"/>
    <property type="evidence" value="ECO:0007669"/>
    <property type="project" value="UniProtKB-KW"/>
</dbReference>
<dbReference type="InterPro" id="IPR050929">
    <property type="entry name" value="PFKA"/>
</dbReference>
<dbReference type="EC" id="2.7.1.90" evidence="8"/>
<keyword evidence="6 8" id="KW-0460">Magnesium</keyword>
<dbReference type="InterPro" id="IPR022953">
    <property type="entry name" value="ATP_PFK"/>
</dbReference>
<comment type="caution">
    <text evidence="10">The sequence shown here is derived from an EMBL/GenBank/DDBJ whole genome shotgun (WGS) entry which is preliminary data.</text>
</comment>
<dbReference type="InterPro" id="IPR000023">
    <property type="entry name" value="Phosphofructokinase_dom"/>
</dbReference>
<evidence type="ECO:0000313" key="10">
    <source>
        <dbReference type="EMBL" id="MBK1815830.1"/>
    </source>
</evidence>
<comment type="function">
    <text evidence="2 8">Catalyzes the phosphorylation of D-fructose 6-phosphate, the first committing step of glycolysis. Uses inorganic phosphate (PPi) as phosphoryl donor instead of ATP like common ATP-dependent phosphofructokinases (ATP-PFKs), which renders the reaction reversible, and can thus function both in glycolysis and gluconeogenesis. Consistently, PPi-PFK can replace the enzymes of both the forward (ATP-PFK) and reverse (fructose-bisphosphatase (FBPase)) reactions.</text>
</comment>
<evidence type="ECO:0000259" key="9">
    <source>
        <dbReference type="Pfam" id="PF00365"/>
    </source>
</evidence>
<proteinExistence type="inferred from homology"/>
<keyword evidence="8" id="KW-0963">Cytoplasm</keyword>
<dbReference type="HAMAP" id="MF_01978">
    <property type="entry name" value="Phosphofructokinase_II_B2"/>
    <property type="match status" value="1"/>
</dbReference>
<dbReference type="Gene3D" id="3.40.50.460">
    <property type="entry name" value="Phosphofructokinase domain"/>
    <property type="match status" value="1"/>
</dbReference>
<feature type="binding site" evidence="8">
    <location>
        <begin position="183"/>
        <end position="185"/>
    </location>
    <ligand>
        <name>substrate</name>
    </ligand>
</feature>
<comment type="subcellular location">
    <subcellularLocation>
        <location evidence="8">Cytoplasm</location>
    </subcellularLocation>
</comment>
<keyword evidence="4 8" id="KW-0479">Metal-binding</keyword>
<evidence type="ECO:0000256" key="3">
    <source>
        <dbReference type="ARBA" id="ARBA00022679"/>
    </source>
</evidence>
<evidence type="ECO:0000256" key="7">
    <source>
        <dbReference type="ARBA" id="ARBA00048072"/>
    </source>
</evidence>
<dbReference type="GO" id="GO:0005737">
    <property type="term" value="C:cytoplasm"/>
    <property type="evidence" value="ECO:0007669"/>
    <property type="project" value="UniProtKB-SubCell"/>
</dbReference>
<comment type="cofactor">
    <cofactor evidence="1 8">
        <name>Mg(2+)</name>
        <dbReference type="ChEBI" id="CHEBI:18420"/>
    </cofactor>
</comment>
<dbReference type="GO" id="GO:0003872">
    <property type="term" value="F:6-phosphofructokinase activity"/>
    <property type="evidence" value="ECO:0007669"/>
    <property type="project" value="UniProtKB-UniRule"/>
</dbReference>
<organism evidence="10 11">
    <name type="scientific">Luteolibacter yonseiensis</name>
    <dbReference type="NCBI Taxonomy" id="1144680"/>
    <lineage>
        <taxon>Bacteria</taxon>
        <taxon>Pseudomonadati</taxon>
        <taxon>Verrucomicrobiota</taxon>
        <taxon>Verrucomicrobiia</taxon>
        <taxon>Verrucomicrobiales</taxon>
        <taxon>Verrucomicrobiaceae</taxon>
        <taxon>Luteolibacter</taxon>
    </lineage>
</organism>
<evidence type="ECO:0000256" key="2">
    <source>
        <dbReference type="ARBA" id="ARBA00003138"/>
    </source>
</evidence>
<keyword evidence="8" id="KW-0324">Glycolysis</keyword>
<dbReference type="Proteomes" id="UP000600139">
    <property type="component" value="Unassembled WGS sequence"/>
</dbReference>
<feature type="site" description="Important for catalytic activity; stabilizes the transition state when the phosphoryl donor is PPi" evidence="8">
    <location>
        <position position="138"/>
    </location>
</feature>
<evidence type="ECO:0000256" key="6">
    <source>
        <dbReference type="ARBA" id="ARBA00022842"/>
    </source>
</evidence>
<evidence type="ECO:0000256" key="5">
    <source>
        <dbReference type="ARBA" id="ARBA00022777"/>
    </source>
</evidence>
<evidence type="ECO:0000256" key="1">
    <source>
        <dbReference type="ARBA" id="ARBA00001946"/>
    </source>
</evidence>
<dbReference type="SUPFAM" id="SSF53784">
    <property type="entry name" value="Phosphofructokinase"/>
    <property type="match status" value="1"/>
</dbReference>
<evidence type="ECO:0000313" key="11">
    <source>
        <dbReference type="Proteomes" id="UP000600139"/>
    </source>
</evidence>
<sequence length="408" mass="44918">MSNRLEGKVLVAQGGGPTPVINQSVVGVALEARKFSQVTSIYGALHGVRGIIDENFIDLTRETTHNLEQVAGTPSSGLLSTRDKPDEEYCQRMFKVMQAHDIRYFFYVGGNDSSDTVRIVNEQAKAANYELRAIHIPKTIDNDLEENDHCPGFGSAARFVAQAFTGVNLDNRALKGVYIGVVMGRHAGFLTAASALAQKYVDDGPHLIYMPERHFIIENFLADVDRVYQQHGLCTIAVSEGISDPDGTPMIVKLLGKEERDSHGNVQLSGTGALGDLLSNSIRDGLGIKRVRSDTFGYLQRSFMGIQSDRDAREAREAGEKAVQFAMWDNCDGSVAIKRPVLDYSVDYQLVPIENVAGKTRHMPDNFINAEGNGVTQDFLSYCRPLLGSNLPEPHRLRAPMVPKILHK</sequence>
<dbReference type="InterPro" id="IPR035966">
    <property type="entry name" value="PKF_sf"/>
</dbReference>
<dbReference type="Gene3D" id="3.40.50.450">
    <property type="match status" value="1"/>
</dbReference>
<dbReference type="GO" id="GO:0006002">
    <property type="term" value="P:fructose 6-phosphate metabolic process"/>
    <property type="evidence" value="ECO:0007669"/>
    <property type="project" value="InterPro"/>
</dbReference>
<evidence type="ECO:0000256" key="8">
    <source>
        <dbReference type="HAMAP-Rule" id="MF_01978"/>
    </source>
</evidence>
<name>A0A934R5X2_9BACT</name>
<dbReference type="RefSeq" id="WP_200350791.1">
    <property type="nucleotide sequence ID" value="NZ_BAABHZ010000007.1"/>
</dbReference>
<dbReference type="PRINTS" id="PR00476">
    <property type="entry name" value="PHFRCTKINASE"/>
</dbReference>
<protein>
    <recommendedName>
        <fullName evidence="8">Pyrophosphate--fructose 6-phosphate 1-phosphotransferase</fullName>
        <ecNumber evidence="8">2.7.1.90</ecNumber>
    </recommendedName>
    <alternativeName>
        <fullName evidence="8">6-phosphofructokinase, pyrophosphate dependent</fullName>
    </alternativeName>
    <alternativeName>
        <fullName evidence="8">PPi-dependent phosphofructokinase</fullName>
        <shortName evidence="8">PPi-PFK</shortName>
    </alternativeName>
    <alternativeName>
        <fullName evidence="8">Pyrophosphate-dependent 6-phosphofructose-1-kinase</fullName>
    </alternativeName>
</protein>
<comment type="catalytic activity">
    <reaction evidence="7 8">
        <text>beta-D-fructose 6-phosphate + diphosphate = beta-D-fructose 1,6-bisphosphate + phosphate + H(+)</text>
        <dbReference type="Rhea" id="RHEA:13613"/>
        <dbReference type="ChEBI" id="CHEBI:15378"/>
        <dbReference type="ChEBI" id="CHEBI:32966"/>
        <dbReference type="ChEBI" id="CHEBI:33019"/>
        <dbReference type="ChEBI" id="CHEBI:43474"/>
        <dbReference type="ChEBI" id="CHEBI:57634"/>
        <dbReference type="EC" id="2.7.1.90"/>
    </reaction>
</comment>
<dbReference type="EMBL" id="JAENIK010000010">
    <property type="protein sequence ID" value="MBK1815830.1"/>
    <property type="molecule type" value="Genomic_DNA"/>
</dbReference>
<dbReference type="GO" id="GO:0047334">
    <property type="term" value="F:diphosphate-fructose-6-phosphate 1-phosphotransferase activity"/>
    <property type="evidence" value="ECO:0007669"/>
    <property type="project" value="UniProtKB-EC"/>
</dbReference>
<comment type="subunit">
    <text evidence="8">Homodimer.</text>
</comment>
<dbReference type="AlphaFoldDB" id="A0A934R5X2"/>
<accession>A0A934R5X2</accession>
<keyword evidence="5 8" id="KW-0418">Kinase</keyword>
<comment type="pathway">
    <text evidence="8">Carbohydrate degradation; glycolysis; D-glyceraldehyde 3-phosphate and glycerone phosphate from D-glucose: step 3/4.</text>
</comment>
<keyword evidence="3 8" id="KW-0808">Transferase</keyword>
<evidence type="ECO:0000256" key="4">
    <source>
        <dbReference type="ARBA" id="ARBA00022723"/>
    </source>
</evidence>
<feature type="site" description="Important for catalytic activity and substrate specificity; stabilizes the transition state when the phosphoryl donor is PPi; prevents ATP from binding by mimicking the alpha-phosphate group of ATP" evidence="8">
    <location>
        <position position="112"/>
    </location>
</feature>
<feature type="binding site" evidence="8">
    <location>
        <position position="240"/>
    </location>
    <ligand>
        <name>substrate</name>
    </ligand>
</feature>
<dbReference type="InterPro" id="IPR011404">
    <property type="entry name" value="PPi-PFK"/>
</dbReference>
<feature type="binding site" evidence="8">
    <location>
        <begin position="298"/>
        <end position="301"/>
    </location>
    <ligand>
        <name>substrate</name>
    </ligand>
</feature>
<reference evidence="10" key="1">
    <citation type="submission" date="2021-01" db="EMBL/GenBank/DDBJ databases">
        <title>Modified the classification status of verrucomicrobia.</title>
        <authorList>
            <person name="Feng X."/>
        </authorList>
    </citation>
    <scope>NUCLEOTIDE SEQUENCE</scope>
    <source>
        <strain evidence="10">JCM 18052</strain>
    </source>
</reference>
<gene>
    <name evidence="8" type="primary">pfp</name>
    <name evidence="10" type="ORF">JIN84_09390</name>
</gene>
<dbReference type="PIRSF" id="PIRSF036483">
    <property type="entry name" value="PFK_XF0274"/>
    <property type="match status" value="1"/>
</dbReference>